<evidence type="ECO:0000313" key="2">
    <source>
        <dbReference type="EMBL" id="RUO34809.1"/>
    </source>
</evidence>
<keyword evidence="3" id="KW-1185">Reference proteome</keyword>
<protein>
    <submittedName>
        <fullName evidence="2">Uncharacterized protein</fullName>
    </submittedName>
</protein>
<feature type="transmembrane region" description="Helical" evidence="1">
    <location>
        <begin position="120"/>
        <end position="140"/>
    </location>
</feature>
<comment type="caution">
    <text evidence="2">The sequence shown here is derived from an EMBL/GenBank/DDBJ whole genome shotgun (WGS) entry which is preliminary data.</text>
</comment>
<feature type="transmembrane region" description="Helical" evidence="1">
    <location>
        <begin position="97"/>
        <end position="114"/>
    </location>
</feature>
<accession>A0A432WM91</accession>
<keyword evidence="1" id="KW-0812">Transmembrane</keyword>
<feature type="transmembrane region" description="Helical" evidence="1">
    <location>
        <begin position="64"/>
        <end position="85"/>
    </location>
</feature>
<name>A0A432WM91_9GAMM</name>
<dbReference type="RefSeq" id="WP_126797846.1">
    <property type="nucleotide sequence ID" value="NZ_PIPO01000001.1"/>
</dbReference>
<gene>
    <name evidence="2" type="ORF">CWE14_02080</name>
</gene>
<evidence type="ECO:0000313" key="3">
    <source>
        <dbReference type="Proteomes" id="UP000287823"/>
    </source>
</evidence>
<reference evidence="2 3" key="1">
    <citation type="journal article" date="2011" name="Front. Microbiol.">
        <title>Genomic signatures of strain selection and enhancement in Bacillus atrophaeus var. globigii, a historical biowarfare simulant.</title>
        <authorList>
            <person name="Gibbons H.S."/>
            <person name="Broomall S.M."/>
            <person name="McNew L.A."/>
            <person name="Daligault H."/>
            <person name="Chapman C."/>
            <person name="Bruce D."/>
            <person name="Karavis M."/>
            <person name="Krepps M."/>
            <person name="McGregor P.A."/>
            <person name="Hong C."/>
            <person name="Park K.H."/>
            <person name="Akmal A."/>
            <person name="Feldman A."/>
            <person name="Lin J.S."/>
            <person name="Chang W.E."/>
            <person name="Higgs B.W."/>
            <person name="Demirev P."/>
            <person name="Lindquist J."/>
            <person name="Liem A."/>
            <person name="Fochler E."/>
            <person name="Read T.D."/>
            <person name="Tapia R."/>
            <person name="Johnson S."/>
            <person name="Bishop-Lilly K.A."/>
            <person name="Detter C."/>
            <person name="Han C."/>
            <person name="Sozhamannan S."/>
            <person name="Rosenzweig C.N."/>
            <person name="Skowronski E.W."/>
        </authorList>
    </citation>
    <scope>NUCLEOTIDE SEQUENCE [LARGE SCALE GENOMIC DNA]</scope>
    <source>
        <strain evidence="2 3">Y4G10-17</strain>
    </source>
</reference>
<keyword evidence="1" id="KW-1133">Transmembrane helix</keyword>
<dbReference type="Proteomes" id="UP000287823">
    <property type="component" value="Unassembled WGS sequence"/>
</dbReference>
<sequence>MSKANHEPGPRTQFGVGKYLSIAFLSAATVFPVYMVFSALIALVSGARGIDLLEMFLAGFYTGFYPFFVAFVVVVAYLIPLYLSLAEKNTRLSTQKTVIFVLAGVGPSLFALMFPEYDLIALANILIGSATVTLTTFYFLNQRRAKSF</sequence>
<proteinExistence type="predicted"/>
<dbReference type="EMBL" id="PIPO01000001">
    <property type="protein sequence ID" value="RUO34809.1"/>
    <property type="molecule type" value="Genomic_DNA"/>
</dbReference>
<dbReference type="AlphaFoldDB" id="A0A432WM91"/>
<feature type="transmembrane region" description="Helical" evidence="1">
    <location>
        <begin position="20"/>
        <end position="44"/>
    </location>
</feature>
<organism evidence="2 3">
    <name type="scientific">Aliidiomarina soli</name>
    <dbReference type="NCBI Taxonomy" id="1928574"/>
    <lineage>
        <taxon>Bacteria</taxon>
        <taxon>Pseudomonadati</taxon>
        <taxon>Pseudomonadota</taxon>
        <taxon>Gammaproteobacteria</taxon>
        <taxon>Alteromonadales</taxon>
        <taxon>Idiomarinaceae</taxon>
        <taxon>Aliidiomarina</taxon>
    </lineage>
</organism>
<evidence type="ECO:0000256" key="1">
    <source>
        <dbReference type="SAM" id="Phobius"/>
    </source>
</evidence>
<keyword evidence="1" id="KW-0472">Membrane</keyword>